<reference evidence="2" key="1">
    <citation type="journal article" date="2020" name="FEMS Microbiol. Lett.">
        <title>Screening for texturing Leuconostoc and genomics behind polysaccharide production.</title>
        <authorList>
            <person name="Poulsen V.K."/>
            <person name="Koza A."/>
            <person name="Al-Nakeeb K."/>
            <person name="Oeregaard G."/>
        </authorList>
    </citation>
    <scope>NUCLEOTIDE SEQUENCE</scope>
    <source>
        <strain evidence="2">Ln5</strain>
    </source>
</reference>
<dbReference type="EMBL" id="MT799687">
    <property type="protein sequence ID" value="QOW37876.1"/>
    <property type="molecule type" value="Genomic_DNA"/>
</dbReference>
<keyword evidence="1" id="KW-0812">Transmembrane</keyword>
<dbReference type="InterPro" id="IPR049458">
    <property type="entry name" value="EpsG-like"/>
</dbReference>
<feature type="transmembrane region" description="Helical" evidence="1">
    <location>
        <begin position="6"/>
        <end position="23"/>
    </location>
</feature>
<feature type="transmembrane region" description="Helical" evidence="1">
    <location>
        <begin position="238"/>
        <end position="256"/>
    </location>
</feature>
<feature type="transmembrane region" description="Helical" evidence="1">
    <location>
        <begin position="193"/>
        <end position="218"/>
    </location>
</feature>
<name>A0A7S7A9V4_LEUME</name>
<keyword evidence="1" id="KW-0472">Membrane</keyword>
<dbReference type="RefSeq" id="WP_014947517.1">
    <property type="nucleotide sequence ID" value="NZ_UGPE01000001.1"/>
</dbReference>
<feature type="transmembrane region" description="Helical" evidence="1">
    <location>
        <begin position="291"/>
        <end position="307"/>
    </location>
</feature>
<proteinExistence type="predicted"/>
<feature type="transmembrane region" description="Helical" evidence="1">
    <location>
        <begin position="35"/>
        <end position="54"/>
    </location>
</feature>
<organism evidence="2">
    <name type="scientific">Leuconostoc mesenteroides</name>
    <dbReference type="NCBI Taxonomy" id="1245"/>
    <lineage>
        <taxon>Bacteria</taxon>
        <taxon>Bacillati</taxon>
        <taxon>Bacillota</taxon>
        <taxon>Bacilli</taxon>
        <taxon>Lactobacillales</taxon>
        <taxon>Lactobacillaceae</taxon>
        <taxon>Leuconostoc</taxon>
    </lineage>
</organism>
<dbReference type="Pfam" id="PF14897">
    <property type="entry name" value="EpsG"/>
    <property type="match status" value="1"/>
</dbReference>
<evidence type="ECO:0000256" key="1">
    <source>
        <dbReference type="SAM" id="Phobius"/>
    </source>
</evidence>
<accession>A0A7S7A9V4</accession>
<sequence>MIYLYVFVYMLVVSMLFDAFFFTNNLEAKNSVKRINLSILFIPPLLLASLRMNVGTDYTVYLTEKIPGVLNNWNVGIEPLYRIVIRLGALLGNYQIIFAVTHLIILYFVAEAILKNRESISVSIIALWGTGFFNYSLNIMRQAIVMAIFLYAVQFIDSNKKKYIILIIIACFFHTSAVIYLAYFFVRNIKVHAAISLILLGVVWTMKDVVRSVLIILVNHIGKYSQYFGSILDTNKNGWAFLIINLVIYVLFLLVLVTSKSDSILNRYVFIQYIATFITVLSSVIPNYERLMYLFMAVQIISLPYLIRKINNWGYRILFIVIIVLLYLLLFYRLFILSNIGDTFPYTSIFN</sequence>
<feature type="transmembrane region" description="Helical" evidence="1">
    <location>
        <begin position="126"/>
        <end position="151"/>
    </location>
</feature>
<dbReference type="AlphaFoldDB" id="A0A7S7A9V4"/>
<protein>
    <submittedName>
        <fullName evidence="2">Wzy</fullName>
    </submittedName>
</protein>
<feature type="transmembrane region" description="Helical" evidence="1">
    <location>
        <begin position="314"/>
        <end position="335"/>
    </location>
</feature>
<feature type="transmembrane region" description="Helical" evidence="1">
    <location>
        <begin position="94"/>
        <end position="114"/>
    </location>
</feature>
<keyword evidence="1" id="KW-1133">Transmembrane helix</keyword>
<evidence type="ECO:0000313" key="2">
    <source>
        <dbReference type="EMBL" id="QOW37876.1"/>
    </source>
</evidence>
<feature type="transmembrane region" description="Helical" evidence="1">
    <location>
        <begin position="163"/>
        <end position="186"/>
    </location>
</feature>
<feature type="transmembrane region" description="Helical" evidence="1">
    <location>
        <begin position="268"/>
        <end position="285"/>
    </location>
</feature>